<protein>
    <recommendedName>
        <fullName evidence="4 5">Translation initiation factor IF-3</fullName>
    </recommendedName>
</protein>
<evidence type="ECO:0000313" key="10">
    <source>
        <dbReference type="Proteomes" id="UP000005707"/>
    </source>
</evidence>
<dbReference type="InterPro" id="IPR001288">
    <property type="entry name" value="Translation_initiation_fac_3"/>
</dbReference>
<evidence type="ECO:0000259" key="7">
    <source>
        <dbReference type="Pfam" id="PF00707"/>
    </source>
</evidence>
<comment type="subcellular location">
    <subcellularLocation>
        <location evidence="4 6">Cytoplasm</location>
    </subcellularLocation>
</comment>
<sequence>MLIISKKFNNQKKDDALVNEAIRVREIRLIGEDGEQLGIIPTKDAQTTAREKQLDLVCVAPNAKPPVCRIMNYGKYRYEQQRRAREAKKNQKQVQVKEIRMTPKIEEHDFNTKLRNATKFLTKGDKVRVVVRFRGRMIAYKDQGEEVINKFVDGLKEHGEAENRPKMEGKQMFVVVAPIKQN</sequence>
<keyword evidence="4" id="KW-0963">Cytoplasm</keyword>
<dbReference type="GO" id="GO:0003743">
    <property type="term" value="F:translation initiation factor activity"/>
    <property type="evidence" value="ECO:0007669"/>
    <property type="project" value="UniProtKB-UniRule"/>
</dbReference>
<dbReference type="Gene3D" id="3.30.110.10">
    <property type="entry name" value="Translation initiation factor 3 (IF-3), C-terminal domain"/>
    <property type="match status" value="1"/>
</dbReference>
<evidence type="ECO:0000259" key="8">
    <source>
        <dbReference type="Pfam" id="PF05198"/>
    </source>
</evidence>
<dbReference type="Proteomes" id="UP000005707">
    <property type="component" value="Unassembled WGS sequence"/>
</dbReference>
<dbReference type="eggNOG" id="COG0290">
    <property type="taxonomic scope" value="Bacteria"/>
</dbReference>
<dbReference type="PANTHER" id="PTHR10938">
    <property type="entry name" value="TRANSLATION INITIATION FACTOR IF-3"/>
    <property type="match status" value="1"/>
</dbReference>
<keyword evidence="2 4" id="KW-0396">Initiation factor</keyword>
<dbReference type="PANTHER" id="PTHR10938:SF0">
    <property type="entry name" value="TRANSLATION INITIATION FACTOR IF-3, MITOCHONDRIAL"/>
    <property type="match status" value="1"/>
</dbReference>
<dbReference type="GO" id="GO:0043022">
    <property type="term" value="F:ribosome binding"/>
    <property type="evidence" value="ECO:0007669"/>
    <property type="project" value="UniProtKB-ARBA"/>
</dbReference>
<dbReference type="NCBIfam" id="TIGR00168">
    <property type="entry name" value="infC"/>
    <property type="match status" value="1"/>
</dbReference>
<comment type="function">
    <text evidence="4 6">IF-3 binds to the 30S ribosomal subunit and shifts the equilibrium between 70S ribosomes and their 50S and 30S subunits in favor of the free subunits, thus enhancing the availability of 30S subunits on which protein synthesis initiation begins.</text>
</comment>
<dbReference type="InterPro" id="IPR036788">
    <property type="entry name" value="T_IF-3_C_sf"/>
</dbReference>
<reference evidence="9 10" key="2">
    <citation type="journal article" date="2013" name="PLoS ONE">
        <title>INDIGO - INtegrated Data Warehouse of MIcrobial GenOmes with Examples from the Red Sea Extremophiles.</title>
        <authorList>
            <person name="Alam I."/>
            <person name="Antunes A."/>
            <person name="Kamau A.A."/>
            <person name="Ba Alawi W."/>
            <person name="Kalkatawi M."/>
            <person name="Stingl U."/>
            <person name="Bajic V.B."/>
        </authorList>
    </citation>
    <scope>NUCLEOTIDE SEQUENCE [LARGE SCALE GENOMIC DNA]</scope>
    <source>
        <strain evidence="9 10">SSD-17B</strain>
    </source>
</reference>
<comment type="subunit">
    <text evidence="4 6">Monomer.</text>
</comment>
<dbReference type="GO" id="GO:0032790">
    <property type="term" value="P:ribosome disassembly"/>
    <property type="evidence" value="ECO:0007669"/>
    <property type="project" value="TreeGrafter"/>
</dbReference>
<feature type="domain" description="Translation initiation factor 3 C-terminal" evidence="7">
    <location>
        <begin position="94"/>
        <end position="178"/>
    </location>
</feature>
<dbReference type="FunFam" id="3.30.110.10:FF:000001">
    <property type="entry name" value="Translation initiation factor IF-3"/>
    <property type="match status" value="1"/>
</dbReference>
<dbReference type="FunCoup" id="U2FPP3">
    <property type="interactions" value="421"/>
</dbReference>
<dbReference type="Gene3D" id="3.10.20.80">
    <property type="entry name" value="Translation initiation factor 3 (IF-3), N-terminal domain"/>
    <property type="match status" value="1"/>
</dbReference>
<dbReference type="EMBL" id="AFNU02000002">
    <property type="protein sequence ID" value="ERJ13014.1"/>
    <property type="molecule type" value="Genomic_DNA"/>
</dbReference>
<evidence type="ECO:0000256" key="6">
    <source>
        <dbReference type="RuleBase" id="RU000646"/>
    </source>
</evidence>
<dbReference type="SUPFAM" id="SSF55200">
    <property type="entry name" value="Translation initiation factor IF3, C-terminal domain"/>
    <property type="match status" value="1"/>
</dbReference>
<comment type="similarity">
    <text evidence="1 4 6">Belongs to the IF-3 family.</text>
</comment>
<evidence type="ECO:0000313" key="9">
    <source>
        <dbReference type="EMBL" id="ERJ13014.1"/>
    </source>
</evidence>
<dbReference type="AlphaFoldDB" id="U2FPP3"/>
<dbReference type="HAMAP" id="MF_00080">
    <property type="entry name" value="IF_3"/>
    <property type="match status" value="1"/>
</dbReference>
<evidence type="ECO:0000256" key="4">
    <source>
        <dbReference type="HAMAP-Rule" id="MF_00080"/>
    </source>
</evidence>
<evidence type="ECO:0000256" key="3">
    <source>
        <dbReference type="ARBA" id="ARBA00022917"/>
    </source>
</evidence>
<dbReference type="InterPro" id="IPR036787">
    <property type="entry name" value="T_IF-3_N_sf"/>
</dbReference>
<name>U2FPP3_9MOLU</name>
<dbReference type="PROSITE" id="PS00938">
    <property type="entry name" value="IF3"/>
    <property type="match status" value="1"/>
</dbReference>
<dbReference type="InParanoid" id="U2FPP3"/>
<organism evidence="9 10">
    <name type="scientific">Haloplasma contractile SSD-17B</name>
    <dbReference type="NCBI Taxonomy" id="1033810"/>
    <lineage>
        <taxon>Bacteria</taxon>
        <taxon>Bacillati</taxon>
        <taxon>Mycoplasmatota</taxon>
        <taxon>Mollicutes</taxon>
        <taxon>Haloplasmatales</taxon>
        <taxon>Haloplasmataceae</taxon>
        <taxon>Haloplasma</taxon>
    </lineage>
</organism>
<dbReference type="InterPro" id="IPR019814">
    <property type="entry name" value="Translation_initiation_fac_3_N"/>
</dbReference>
<dbReference type="FunFam" id="3.10.20.80:FF:000001">
    <property type="entry name" value="Translation initiation factor IF-3"/>
    <property type="match status" value="1"/>
</dbReference>
<dbReference type="SUPFAM" id="SSF54364">
    <property type="entry name" value="Translation initiation factor IF3, N-terminal domain"/>
    <property type="match status" value="1"/>
</dbReference>
<evidence type="ECO:0000256" key="2">
    <source>
        <dbReference type="ARBA" id="ARBA00022540"/>
    </source>
</evidence>
<evidence type="ECO:0000256" key="5">
    <source>
        <dbReference type="NCBIfam" id="TIGR00168"/>
    </source>
</evidence>
<dbReference type="GO" id="GO:0016740">
    <property type="term" value="F:transferase activity"/>
    <property type="evidence" value="ECO:0007669"/>
    <property type="project" value="UniProtKB-KW"/>
</dbReference>
<dbReference type="Pfam" id="PF05198">
    <property type="entry name" value="IF3_N"/>
    <property type="match status" value="1"/>
</dbReference>
<reference evidence="9 10" key="1">
    <citation type="journal article" date="2011" name="J. Bacteriol.">
        <title>Genome sequence of Haloplasma contractile, an unusual contractile bacterium from a deep-sea anoxic brine lake.</title>
        <authorList>
            <person name="Antunes A."/>
            <person name="Alam I."/>
            <person name="El Dorry H."/>
            <person name="Siam R."/>
            <person name="Robertson A."/>
            <person name="Bajic V.B."/>
            <person name="Stingl U."/>
        </authorList>
    </citation>
    <scope>NUCLEOTIDE SEQUENCE [LARGE SCALE GENOMIC DNA]</scope>
    <source>
        <strain evidence="9 10">SSD-17B</strain>
    </source>
</reference>
<dbReference type="InterPro" id="IPR019813">
    <property type="entry name" value="Translation_initiation_fac3_CS"/>
</dbReference>
<evidence type="ECO:0000256" key="1">
    <source>
        <dbReference type="ARBA" id="ARBA00005439"/>
    </source>
</evidence>
<dbReference type="Pfam" id="PF00707">
    <property type="entry name" value="IF3_C"/>
    <property type="match status" value="1"/>
</dbReference>
<keyword evidence="3 4" id="KW-0648">Protein biosynthesis</keyword>
<keyword evidence="10" id="KW-1185">Reference proteome</keyword>
<keyword evidence="9" id="KW-0808">Transferase</keyword>
<accession>U2FPP3</accession>
<dbReference type="STRING" id="1033810.HLPCO_000613"/>
<gene>
    <name evidence="4 9" type="primary">infC</name>
    <name evidence="9" type="ORF">HLPCO_000613</name>
</gene>
<comment type="caution">
    <text evidence="9">The sequence shown here is derived from an EMBL/GenBank/DDBJ whole genome shotgun (WGS) entry which is preliminary data.</text>
</comment>
<proteinExistence type="inferred from homology"/>
<feature type="domain" description="Translation initiation factor 3 N-terminal" evidence="8">
    <location>
        <begin position="18"/>
        <end position="87"/>
    </location>
</feature>
<dbReference type="GO" id="GO:0005829">
    <property type="term" value="C:cytosol"/>
    <property type="evidence" value="ECO:0007669"/>
    <property type="project" value="TreeGrafter"/>
</dbReference>
<dbReference type="InterPro" id="IPR019815">
    <property type="entry name" value="Translation_initiation_fac_3_C"/>
</dbReference>
<dbReference type="GO" id="GO:0016020">
    <property type="term" value="C:membrane"/>
    <property type="evidence" value="ECO:0007669"/>
    <property type="project" value="TreeGrafter"/>
</dbReference>